<dbReference type="VEuPathDB" id="FungiDB:BCV72DRAFT_338757"/>
<name>A0A1X0SA11_RHIZD</name>
<dbReference type="AlphaFoldDB" id="A0A1X0SA11"/>
<gene>
    <name evidence="1" type="ORF">BCV71DRAFT_261401</name>
</gene>
<reference evidence="1 2" key="1">
    <citation type="journal article" date="2016" name="Proc. Natl. Acad. Sci. U.S.A.">
        <title>Lipid metabolic changes in an early divergent fungus govern the establishment of a mutualistic symbiosis with endobacteria.</title>
        <authorList>
            <person name="Lastovetsky O.A."/>
            <person name="Gaspar M.L."/>
            <person name="Mondo S.J."/>
            <person name="LaButti K.M."/>
            <person name="Sandor L."/>
            <person name="Grigoriev I.V."/>
            <person name="Henry S.A."/>
            <person name="Pawlowska T.E."/>
        </authorList>
    </citation>
    <scope>NUCLEOTIDE SEQUENCE [LARGE SCALE GENOMIC DNA]</scope>
    <source>
        <strain evidence="1 2">ATCC 11559</strain>
    </source>
</reference>
<dbReference type="Proteomes" id="UP000242381">
    <property type="component" value="Unassembled WGS sequence"/>
</dbReference>
<organism evidence="1 2">
    <name type="scientific">Rhizopus microsporus</name>
    <dbReference type="NCBI Taxonomy" id="58291"/>
    <lineage>
        <taxon>Eukaryota</taxon>
        <taxon>Fungi</taxon>
        <taxon>Fungi incertae sedis</taxon>
        <taxon>Mucoromycota</taxon>
        <taxon>Mucoromycotina</taxon>
        <taxon>Mucoromycetes</taxon>
        <taxon>Mucorales</taxon>
        <taxon>Mucorineae</taxon>
        <taxon>Rhizopodaceae</taxon>
        <taxon>Rhizopus</taxon>
    </lineage>
</organism>
<protein>
    <recommendedName>
        <fullName evidence="3">Reverse transcriptase domain-containing protein</fullName>
    </recommendedName>
</protein>
<accession>A0A1X0SA11</accession>
<evidence type="ECO:0008006" key="3">
    <source>
        <dbReference type="Google" id="ProtNLM"/>
    </source>
</evidence>
<dbReference type="EMBL" id="KV921283">
    <property type="protein sequence ID" value="ORE21116.1"/>
    <property type="molecule type" value="Genomic_DNA"/>
</dbReference>
<evidence type="ECO:0000313" key="2">
    <source>
        <dbReference type="Proteomes" id="UP000242381"/>
    </source>
</evidence>
<proteinExistence type="predicted"/>
<evidence type="ECO:0000313" key="1">
    <source>
        <dbReference type="EMBL" id="ORE21116.1"/>
    </source>
</evidence>
<sequence length="288" mass="32373">MRLNVNGFISPGFRLGCGLRQGDPISPLLFNLVLESFIRSILSDGRTYGFDGPAPSLRTLSALVQGSPTLHPLKGYSIIHSHSQRQILLSDLVAKLKRSCDIHKCRNLSVCGHATVLNTLFFSKIWHMLRITWIPKGILDKITSISRQFVQRHLLPYISYNVLLQPTYRGGRGLLDLTIQQCLLAYRWFTPLLFSEIPSATAVTWISAHILSTDSFTLPNGRLTFFFPSLRQDLLHSSRPSLCSLWFRAFDIFLSLQKYKLSLGADISQPTQIPASVSMVLSLSEVID</sequence>